<gene>
    <name evidence="3" type="ORF">ACFS7Z_20030</name>
</gene>
<dbReference type="InterPro" id="IPR036388">
    <property type="entry name" value="WH-like_DNA-bd_sf"/>
</dbReference>
<dbReference type="Pfam" id="PF21205">
    <property type="entry name" value="Rep3_C"/>
    <property type="match status" value="1"/>
</dbReference>
<evidence type="ECO:0000259" key="2">
    <source>
        <dbReference type="Pfam" id="PF01051"/>
    </source>
</evidence>
<organism evidence="3 4">
    <name type="scientific">Pontibacter toksunensis</name>
    <dbReference type="NCBI Taxonomy" id="1332631"/>
    <lineage>
        <taxon>Bacteria</taxon>
        <taxon>Pseudomonadati</taxon>
        <taxon>Bacteroidota</taxon>
        <taxon>Cytophagia</taxon>
        <taxon>Cytophagales</taxon>
        <taxon>Hymenobacteraceae</taxon>
        <taxon>Pontibacter</taxon>
    </lineage>
</organism>
<accession>A0ABW6BXX1</accession>
<sequence length="341" mass="39255">MKKFKKLDTFLTVAQHNNLVRSDLAFTHLEAKVFTKLLETIPKDARELGEVSIRISDVLGTGGSGKMYKLLHEAVKSLDKRRINLLRVDAGPYDYDACGLFDSMEMKVGQNLIRGAWGRKIQPYLIQLKKGFTLGELEILLKLKTGHSYKLYWLLRSYESLTRYEDSLENLKTILVKQEEGKPDKYTQWNDFRRYVLEPAVEEVREVSAEAGNPLTFETELLRSGKKVIGVRFYNIKSANSRKKLLGLTQAMPRYEGKKETAYVRLTLSYGLTPEQAEDVVERVPQALLWPVMKQLNLDIVTNRLHERKQPPVPAGAWSAVLLKKHFNHLLKWPVKEPLEK</sequence>
<proteinExistence type="inferred from homology"/>
<dbReference type="Pfam" id="PF01051">
    <property type="entry name" value="Rep3_N"/>
    <property type="match status" value="1"/>
</dbReference>
<feature type="domain" description="Initiator Rep protein WH1" evidence="2">
    <location>
        <begin position="12"/>
        <end position="155"/>
    </location>
</feature>
<dbReference type="Gene3D" id="1.10.10.10">
    <property type="entry name" value="Winged helix-like DNA-binding domain superfamily/Winged helix DNA-binding domain"/>
    <property type="match status" value="2"/>
</dbReference>
<dbReference type="InterPro" id="IPR036390">
    <property type="entry name" value="WH_DNA-bd_sf"/>
</dbReference>
<dbReference type="InterPro" id="IPR000525">
    <property type="entry name" value="Initiator_Rep_WH1"/>
</dbReference>
<evidence type="ECO:0000256" key="1">
    <source>
        <dbReference type="ARBA" id="ARBA00038283"/>
    </source>
</evidence>
<keyword evidence="4" id="KW-1185">Reference proteome</keyword>
<evidence type="ECO:0000313" key="3">
    <source>
        <dbReference type="EMBL" id="MFD3002670.1"/>
    </source>
</evidence>
<protein>
    <submittedName>
        <fullName evidence="3">Replication initiation protein</fullName>
    </submittedName>
</protein>
<reference evidence="4" key="1">
    <citation type="journal article" date="2019" name="Int. J. Syst. Evol. Microbiol.">
        <title>The Global Catalogue of Microorganisms (GCM) 10K type strain sequencing project: providing services to taxonomists for standard genome sequencing and annotation.</title>
        <authorList>
            <consortium name="The Broad Institute Genomics Platform"/>
            <consortium name="The Broad Institute Genome Sequencing Center for Infectious Disease"/>
            <person name="Wu L."/>
            <person name="Ma J."/>
        </authorList>
    </citation>
    <scope>NUCLEOTIDE SEQUENCE [LARGE SCALE GENOMIC DNA]</scope>
    <source>
        <strain evidence="4">KCTC 23984</strain>
    </source>
</reference>
<comment type="caution">
    <text evidence="3">The sequence shown here is derived from an EMBL/GenBank/DDBJ whole genome shotgun (WGS) entry which is preliminary data.</text>
</comment>
<dbReference type="SUPFAM" id="SSF46785">
    <property type="entry name" value="Winged helix' DNA-binding domain"/>
    <property type="match status" value="2"/>
</dbReference>
<comment type="similarity">
    <text evidence="1">Belongs to the initiator RepB protein family.</text>
</comment>
<evidence type="ECO:0000313" key="4">
    <source>
        <dbReference type="Proteomes" id="UP001597641"/>
    </source>
</evidence>
<name>A0ABW6BXX1_9BACT</name>
<dbReference type="Proteomes" id="UP001597641">
    <property type="component" value="Unassembled WGS sequence"/>
</dbReference>
<dbReference type="EMBL" id="JBHUOX010000018">
    <property type="protein sequence ID" value="MFD3002670.1"/>
    <property type="molecule type" value="Genomic_DNA"/>
</dbReference>
<dbReference type="RefSeq" id="WP_377488506.1">
    <property type="nucleotide sequence ID" value="NZ_JBHUOX010000018.1"/>
</dbReference>